<proteinExistence type="predicted"/>
<name>A0A0F8ZD70_9ZZZZ</name>
<feature type="non-terminal residue" evidence="2">
    <location>
        <position position="1"/>
    </location>
</feature>
<gene>
    <name evidence="2" type="ORF">LCGC14_3049070</name>
</gene>
<protein>
    <recommendedName>
        <fullName evidence="3">Phage portal protein</fullName>
    </recommendedName>
</protein>
<evidence type="ECO:0000313" key="2">
    <source>
        <dbReference type="EMBL" id="KKK57976.1"/>
    </source>
</evidence>
<dbReference type="EMBL" id="LAZR01064208">
    <property type="protein sequence ID" value="KKK57976.1"/>
    <property type="molecule type" value="Genomic_DNA"/>
</dbReference>
<organism evidence="2">
    <name type="scientific">marine sediment metagenome</name>
    <dbReference type="NCBI Taxonomy" id="412755"/>
    <lineage>
        <taxon>unclassified sequences</taxon>
        <taxon>metagenomes</taxon>
        <taxon>ecological metagenomes</taxon>
    </lineage>
</organism>
<keyword evidence="1" id="KW-0175">Coiled coil</keyword>
<evidence type="ECO:0008006" key="3">
    <source>
        <dbReference type="Google" id="ProtNLM"/>
    </source>
</evidence>
<reference evidence="2" key="1">
    <citation type="journal article" date="2015" name="Nature">
        <title>Complex archaea that bridge the gap between prokaryotes and eukaryotes.</title>
        <authorList>
            <person name="Spang A."/>
            <person name="Saw J.H."/>
            <person name="Jorgensen S.L."/>
            <person name="Zaremba-Niedzwiedzka K."/>
            <person name="Martijn J."/>
            <person name="Lind A.E."/>
            <person name="van Eijk R."/>
            <person name="Schleper C."/>
            <person name="Guy L."/>
            <person name="Ettema T.J."/>
        </authorList>
    </citation>
    <scope>NUCLEOTIDE SEQUENCE</scope>
</reference>
<feature type="coiled-coil region" evidence="1">
    <location>
        <begin position="313"/>
        <end position="340"/>
    </location>
</feature>
<dbReference type="AlphaFoldDB" id="A0A0F8ZD70"/>
<evidence type="ECO:0000256" key="1">
    <source>
        <dbReference type="SAM" id="Coils"/>
    </source>
</evidence>
<comment type="caution">
    <text evidence="2">The sequence shown here is derived from an EMBL/GenBank/DDBJ whole genome shotgun (WGS) entry which is preliminary data.</text>
</comment>
<accession>A0A0F8ZD70</accession>
<sequence length="349" mass="40237">EYNDLDKEMVQVFAIEAEKEGKILMKIDMDKTPEIDKFKEYKFQMVVVRYVSWLDKKYTVIADLEDYKRYRKVEWTGEKVGSLDENQFVYKKFGGSISDPNQAQSKIMNCLTQIDNLDKALRDWREINRIFGGPILYMKCETDKEVVKSLTAFDNKNFKLKRILAGTGELKFITLDIGGVGSIEKEAIMIAKMISGTTGVSVQYLGLVDLLKNRSTGDDMREGLSSATVKDRAIWEGAYEELISKAMNLFNKTIFKQKEATGQKLTPGLIKVTIPVITQQHWANIEKVFFPAAVANLISQELYLEQLPNVDVQEELDRQSENEEIEIERIRKENEDLKREEPPFIEDER</sequence>